<proteinExistence type="predicted"/>
<organism evidence="2 3">
    <name type="scientific">Isoptericola luteus</name>
    <dbReference type="NCBI Taxonomy" id="2879484"/>
    <lineage>
        <taxon>Bacteria</taxon>
        <taxon>Bacillati</taxon>
        <taxon>Actinomycetota</taxon>
        <taxon>Actinomycetes</taxon>
        <taxon>Micrococcales</taxon>
        <taxon>Promicromonosporaceae</taxon>
        <taxon>Isoptericola</taxon>
    </lineage>
</organism>
<keyword evidence="1" id="KW-0812">Transmembrane</keyword>
<dbReference type="EMBL" id="JAIXCQ010000001">
    <property type="protein sequence ID" value="MCA5892075.1"/>
    <property type="molecule type" value="Genomic_DNA"/>
</dbReference>
<evidence type="ECO:0000256" key="1">
    <source>
        <dbReference type="SAM" id="Phobius"/>
    </source>
</evidence>
<feature type="transmembrane region" description="Helical" evidence="1">
    <location>
        <begin position="30"/>
        <end position="49"/>
    </location>
</feature>
<reference evidence="2 3" key="1">
    <citation type="submission" date="2021-09" db="EMBL/GenBank/DDBJ databases">
        <title>Isoptericola luteus sp. nov., a novel bacterium isolated from Harbin, the capital city of Heilongjiang province.</title>
        <authorList>
            <person name="Li J."/>
        </authorList>
    </citation>
    <scope>NUCLEOTIDE SEQUENCE [LARGE SCALE GENOMIC DNA]</scope>
    <source>
        <strain evidence="2 3">NEAU-Y5</strain>
    </source>
</reference>
<keyword evidence="1" id="KW-0472">Membrane</keyword>
<protein>
    <submittedName>
        <fullName evidence="2">Uncharacterized protein</fullName>
    </submittedName>
</protein>
<comment type="caution">
    <text evidence="2">The sequence shown here is derived from an EMBL/GenBank/DDBJ whole genome shotgun (WGS) entry which is preliminary data.</text>
</comment>
<keyword evidence="1" id="KW-1133">Transmembrane helix</keyword>
<dbReference type="Proteomes" id="UP001319870">
    <property type="component" value="Unassembled WGS sequence"/>
</dbReference>
<name>A0ABS7ZAJ0_9MICO</name>
<gene>
    <name evidence="2" type="ORF">LEP48_01750</name>
</gene>
<evidence type="ECO:0000313" key="3">
    <source>
        <dbReference type="Proteomes" id="UP001319870"/>
    </source>
</evidence>
<dbReference type="RefSeq" id="WP_225563793.1">
    <property type="nucleotide sequence ID" value="NZ_JAIXCQ010000001.1"/>
</dbReference>
<keyword evidence="3" id="KW-1185">Reference proteome</keyword>
<evidence type="ECO:0000313" key="2">
    <source>
        <dbReference type="EMBL" id="MCA5892075.1"/>
    </source>
</evidence>
<sequence>MRRVLVVGVVVATIDGALLGAAAALGWTVLAGFALVAGLAAAVTLALTVPPPRETARPSTVTLGLPVRDADAVEPEIESELPPVPIETLRPSAEPTPAAA</sequence>
<accession>A0ABS7ZAJ0</accession>